<proteinExistence type="inferred from homology"/>
<dbReference type="GO" id="GO:0004591">
    <property type="term" value="F:oxoglutarate dehydrogenase (succinyl-transferring) activity"/>
    <property type="evidence" value="ECO:0007669"/>
    <property type="project" value="TreeGrafter"/>
</dbReference>
<protein>
    <recommendedName>
        <fullName evidence="5">2-oxoglutarate dehydrogenase E1 component/KDG C-terminal domain-containing protein</fullName>
    </recommendedName>
</protein>
<evidence type="ECO:0000313" key="7">
    <source>
        <dbReference type="Proteomes" id="UP000269396"/>
    </source>
</evidence>
<reference evidence="6 7" key="1">
    <citation type="submission" date="2018-11" db="EMBL/GenBank/DDBJ databases">
        <authorList>
            <consortium name="Pathogen Informatics"/>
        </authorList>
    </citation>
    <scope>NUCLEOTIDE SEQUENCE [LARGE SCALE GENOMIC DNA]</scope>
    <source>
        <strain>Denwood</strain>
        <strain evidence="7">Zambia</strain>
    </source>
</reference>
<dbReference type="GO" id="GO:0006099">
    <property type="term" value="P:tricarboxylic acid cycle"/>
    <property type="evidence" value="ECO:0007669"/>
    <property type="project" value="TreeGrafter"/>
</dbReference>
<keyword evidence="7" id="KW-1185">Reference proteome</keyword>
<evidence type="ECO:0000256" key="2">
    <source>
        <dbReference type="ARBA" id="ARBA00006936"/>
    </source>
</evidence>
<dbReference type="AlphaFoldDB" id="A0A3P8FRV4"/>
<dbReference type="GO" id="GO:0030976">
    <property type="term" value="F:thiamine pyrophosphate binding"/>
    <property type="evidence" value="ECO:0007669"/>
    <property type="project" value="InterPro"/>
</dbReference>
<dbReference type="InterPro" id="IPR042179">
    <property type="entry name" value="KGD_C_sf"/>
</dbReference>
<comment type="similarity">
    <text evidence="2">Belongs to the alpha-ketoglutarate dehydrogenase family.</text>
</comment>
<evidence type="ECO:0000256" key="1">
    <source>
        <dbReference type="ARBA" id="ARBA00001964"/>
    </source>
</evidence>
<feature type="domain" description="2-oxoglutarate dehydrogenase E1 component/KDG C-terminal" evidence="5">
    <location>
        <begin position="2"/>
        <end position="88"/>
    </location>
</feature>
<evidence type="ECO:0000313" key="6">
    <source>
        <dbReference type="EMBL" id="VDP60984.1"/>
    </source>
</evidence>
<name>A0A3P8FRV4_9TREM</name>
<dbReference type="GO" id="GO:0005739">
    <property type="term" value="C:mitochondrion"/>
    <property type="evidence" value="ECO:0007669"/>
    <property type="project" value="TreeGrafter"/>
</dbReference>
<evidence type="ECO:0000256" key="3">
    <source>
        <dbReference type="ARBA" id="ARBA00023002"/>
    </source>
</evidence>
<dbReference type="Gene3D" id="3.40.50.11610">
    <property type="entry name" value="Multifunctional 2-oxoglutarate metabolism enzyme, C-terminal domain"/>
    <property type="match status" value="1"/>
</dbReference>
<evidence type="ECO:0000256" key="4">
    <source>
        <dbReference type="ARBA" id="ARBA00023052"/>
    </source>
</evidence>
<dbReference type="InterPro" id="IPR011603">
    <property type="entry name" value="2oxoglutarate_DH_E1"/>
</dbReference>
<keyword evidence="3" id="KW-0560">Oxidoreductase</keyword>
<gene>
    <name evidence="6" type="ORF">SMTD_LOCUS12454</name>
</gene>
<accession>A0A3P8FRV4</accession>
<dbReference type="Proteomes" id="UP000269396">
    <property type="component" value="Unassembled WGS sequence"/>
</dbReference>
<dbReference type="EMBL" id="UZAL01032458">
    <property type="protein sequence ID" value="VDP60984.1"/>
    <property type="molecule type" value="Genomic_DNA"/>
</dbReference>
<evidence type="ECO:0000259" key="5">
    <source>
        <dbReference type="Pfam" id="PF16870"/>
    </source>
</evidence>
<organism evidence="6 7">
    <name type="scientific">Schistosoma mattheei</name>
    <dbReference type="NCBI Taxonomy" id="31246"/>
    <lineage>
        <taxon>Eukaryota</taxon>
        <taxon>Metazoa</taxon>
        <taxon>Spiralia</taxon>
        <taxon>Lophotrochozoa</taxon>
        <taxon>Platyhelminthes</taxon>
        <taxon>Trematoda</taxon>
        <taxon>Digenea</taxon>
        <taxon>Strigeidida</taxon>
        <taxon>Schistosomatoidea</taxon>
        <taxon>Schistosomatidae</taxon>
        <taxon>Schistosoma</taxon>
    </lineage>
</organism>
<dbReference type="Pfam" id="PF16870">
    <property type="entry name" value="OxoGdeHyase_C"/>
    <property type="match status" value="1"/>
</dbReference>
<dbReference type="PANTHER" id="PTHR23152:SF4">
    <property type="entry name" value="2-OXOADIPATE DEHYDROGENASE COMPLEX COMPONENT E1"/>
    <property type="match status" value="1"/>
</dbReference>
<dbReference type="GO" id="GO:0045252">
    <property type="term" value="C:oxoglutarate dehydrogenase complex"/>
    <property type="evidence" value="ECO:0007669"/>
    <property type="project" value="TreeGrafter"/>
</dbReference>
<dbReference type="PANTHER" id="PTHR23152">
    <property type="entry name" value="2-OXOGLUTARATE DEHYDROGENASE"/>
    <property type="match status" value="1"/>
</dbReference>
<keyword evidence="4" id="KW-0786">Thiamine pyrophosphate</keyword>
<comment type="cofactor">
    <cofactor evidence="1">
        <name>thiamine diphosphate</name>
        <dbReference type="ChEBI" id="CHEBI:58937"/>
    </cofactor>
</comment>
<sequence length="91" mass="10579">MTPFPYDLIQQDLERYPNAVIQWVQEEHKNMGPWSYVQPRVNHLIFRTMSNRLHNKILYAGRQPSAATAAGNKAMHLMEISHYLKNALSLS</sequence>
<dbReference type="InterPro" id="IPR031717">
    <property type="entry name" value="ODO-1/KGD_C"/>
</dbReference>